<dbReference type="OrthoDB" id="7337537at2"/>
<feature type="chain" id="PRO_5022658552" evidence="4">
    <location>
        <begin position="33"/>
        <end position="438"/>
    </location>
</feature>
<dbReference type="InterPro" id="IPR028082">
    <property type="entry name" value="Peripla_BP_I"/>
</dbReference>
<dbReference type="SUPFAM" id="SSF53822">
    <property type="entry name" value="Periplasmic binding protein-like I"/>
    <property type="match status" value="1"/>
</dbReference>
<organism evidence="6 7">
    <name type="scientific">Nocardioides albidus</name>
    <dbReference type="NCBI Taxonomy" id="1517589"/>
    <lineage>
        <taxon>Bacteria</taxon>
        <taxon>Bacillati</taxon>
        <taxon>Actinomycetota</taxon>
        <taxon>Actinomycetes</taxon>
        <taxon>Propionibacteriales</taxon>
        <taxon>Nocardioidaceae</taxon>
        <taxon>Nocardioides</taxon>
    </lineage>
</organism>
<evidence type="ECO:0000256" key="2">
    <source>
        <dbReference type="ARBA" id="ARBA00022729"/>
    </source>
</evidence>
<accession>A0A5C4VKY1</accession>
<dbReference type="Gene3D" id="3.40.50.2300">
    <property type="match status" value="2"/>
</dbReference>
<sequence>MKTTIGTGRVARPGRRTALATATLSLALVAAACGGPGGSGGGGGGGSVPGVTDDTIKIGTTQPLTGPAAPGYSRISKAMDAYFKHVNAEGGIHGRKVELLIEDDGYNPTTTAEKTRKLVQQDKVFAMAGALGTPTHTAVLDFLRQSKVPDLMVSSGSLSWNQAEKYPNTFGWQTDYFREGKILADYAKKNVDGKTYCSFGQGDDLGADGVKGVEQILGGDALKAKESYSPSNTNVAPQIGKLQAAKCDVVFGFMIPGFTALALGTSAQLDYHPQWVISSVGADPLSLKAYLKENAEALTQGVIAANYLPVVGTDDPWAKMFTDIHKEYNDGAELDYTTLHGYCMAYAIAQALAAAGEDPTRESLVKAIQEGKVSAGPSPTPYAYSEDDHSGMTGSYISTIDKLQVKPLTKPLVTDDADGAVEEYDGEAEEPPSNGVPE</sequence>
<dbReference type="InterPro" id="IPR028081">
    <property type="entry name" value="Leu-bd"/>
</dbReference>
<evidence type="ECO:0000256" key="1">
    <source>
        <dbReference type="ARBA" id="ARBA00010062"/>
    </source>
</evidence>
<reference evidence="6 7" key="1">
    <citation type="journal article" date="2016" name="Int. J. Syst. Evol. Microbiol.">
        <title>Nocardioides albidus sp. nov., an actinobacterium isolated from garden soil.</title>
        <authorList>
            <person name="Singh H."/>
            <person name="Du J."/>
            <person name="Trinh H."/>
            <person name="Won K."/>
            <person name="Yang J.E."/>
            <person name="Yin C."/>
            <person name="Kook M."/>
            <person name="Yi T.H."/>
        </authorList>
    </citation>
    <scope>NUCLEOTIDE SEQUENCE [LARGE SCALE GENOMIC DNA]</scope>
    <source>
        <strain evidence="6 7">CCTCC AB 2015297</strain>
    </source>
</reference>
<dbReference type="PROSITE" id="PS51257">
    <property type="entry name" value="PROKAR_LIPOPROTEIN"/>
    <property type="match status" value="1"/>
</dbReference>
<feature type="region of interest" description="Disordered" evidence="3">
    <location>
        <begin position="411"/>
        <end position="438"/>
    </location>
</feature>
<comment type="similarity">
    <text evidence="1">Belongs to the leucine-binding protein family.</text>
</comment>
<dbReference type="CDD" id="cd06343">
    <property type="entry name" value="PBP1_ABC_ligand_binding-like"/>
    <property type="match status" value="1"/>
</dbReference>
<keyword evidence="7" id="KW-1185">Reference proteome</keyword>
<evidence type="ECO:0000313" key="6">
    <source>
        <dbReference type="EMBL" id="TNM36498.1"/>
    </source>
</evidence>
<feature type="signal peptide" evidence="4">
    <location>
        <begin position="1"/>
        <end position="32"/>
    </location>
</feature>
<evidence type="ECO:0000256" key="3">
    <source>
        <dbReference type="SAM" id="MobiDB-lite"/>
    </source>
</evidence>
<name>A0A5C4VKY1_9ACTN</name>
<comment type="caution">
    <text evidence="6">The sequence shown here is derived from an EMBL/GenBank/DDBJ whole genome shotgun (WGS) entry which is preliminary data.</text>
</comment>
<evidence type="ECO:0000256" key="4">
    <source>
        <dbReference type="SAM" id="SignalP"/>
    </source>
</evidence>
<dbReference type="PANTHER" id="PTHR47235">
    <property type="entry name" value="BLR6548 PROTEIN"/>
    <property type="match status" value="1"/>
</dbReference>
<dbReference type="AlphaFoldDB" id="A0A5C4VKY1"/>
<proteinExistence type="inferred from homology"/>
<dbReference type="EMBL" id="VDMP01000027">
    <property type="protein sequence ID" value="TNM36498.1"/>
    <property type="molecule type" value="Genomic_DNA"/>
</dbReference>
<feature type="compositionally biased region" description="Acidic residues" evidence="3">
    <location>
        <begin position="415"/>
        <end position="430"/>
    </location>
</feature>
<dbReference type="RefSeq" id="WP_139624683.1">
    <property type="nucleotide sequence ID" value="NZ_VDMP01000027.1"/>
</dbReference>
<keyword evidence="2 4" id="KW-0732">Signal</keyword>
<protein>
    <submittedName>
        <fullName evidence="6">ABC transporter substrate-binding protein</fullName>
    </submittedName>
</protein>
<evidence type="ECO:0000259" key="5">
    <source>
        <dbReference type="Pfam" id="PF13458"/>
    </source>
</evidence>
<dbReference type="Proteomes" id="UP000313231">
    <property type="component" value="Unassembled WGS sequence"/>
</dbReference>
<feature type="domain" description="Leucine-binding protein" evidence="5">
    <location>
        <begin position="55"/>
        <end position="401"/>
    </location>
</feature>
<dbReference type="PANTHER" id="PTHR47235:SF1">
    <property type="entry name" value="BLR6548 PROTEIN"/>
    <property type="match status" value="1"/>
</dbReference>
<evidence type="ECO:0000313" key="7">
    <source>
        <dbReference type="Proteomes" id="UP000313231"/>
    </source>
</evidence>
<dbReference type="Pfam" id="PF13458">
    <property type="entry name" value="Peripla_BP_6"/>
    <property type="match status" value="1"/>
</dbReference>
<gene>
    <name evidence="6" type="ORF">FHP29_20405</name>
</gene>